<keyword evidence="4" id="KW-0443">Lipid metabolism</keyword>
<keyword evidence="9" id="KW-1185">Reference proteome</keyword>
<sequence length="342" mass="38103">MDQKFSKWRDGKAGVAPFVYPPPPLSSSSYPSWPLYGLATLRTSFLIMLALIYVLIDQTLAVVLVTSPKAMKRLSFLMTCMICRIALYLLGFTRLPADAPFTRHRSIREPKTQVEAGDVVVINWSSYVDIIYLAHIYDPIFILPSPSSRSQDELTIDGFSARSLLHLITTAGHPPSPLPNDKLKTLSEWVDTGRKSGQAVVVLPEATTSNNRAILRFVKLTAELRGVHSRDIRFFCLGLKHDNPTQFRPSITSPIPSRFSNLANIFHANLCPILLPTFSPRSLTLRYPKSGPIVVTGASQERDVFEECAETLLMVCKMKQTTGIGWSDKAGFLSYVEGRWGS</sequence>
<proteinExistence type="predicted"/>
<keyword evidence="6" id="KW-0012">Acyltransferase</keyword>
<keyword evidence="1" id="KW-0808">Transferase</keyword>
<evidence type="ECO:0000256" key="7">
    <source>
        <dbReference type="SAM" id="Phobius"/>
    </source>
</evidence>
<reference evidence="8" key="1">
    <citation type="submission" date="2013-11" db="EMBL/GenBank/DDBJ databases">
        <title>Genome sequence of the fusiform rust pathogen reveals effectors for host alternation and coevolution with pine.</title>
        <authorList>
            <consortium name="DOE Joint Genome Institute"/>
            <person name="Smith K."/>
            <person name="Pendleton A."/>
            <person name="Kubisiak T."/>
            <person name="Anderson C."/>
            <person name="Salamov A."/>
            <person name="Aerts A."/>
            <person name="Riley R."/>
            <person name="Clum A."/>
            <person name="Lindquist E."/>
            <person name="Ence D."/>
            <person name="Campbell M."/>
            <person name="Kronenberg Z."/>
            <person name="Feau N."/>
            <person name="Dhillon B."/>
            <person name="Hamelin R."/>
            <person name="Burleigh J."/>
            <person name="Smith J."/>
            <person name="Yandell M."/>
            <person name="Nelson C."/>
            <person name="Grigoriev I."/>
            <person name="Davis J."/>
        </authorList>
    </citation>
    <scope>NUCLEOTIDE SEQUENCE</scope>
    <source>
        <strain evidence="8">G11</strain>
    </source>
</reference>
<name>A0A9P6T659_9BASI</name>
<accession>A0A9P6T659</accession>
<feature type="transmembrane region" description="Helical" evidence="7">
    <location>
        <begin position="76"/>
        <end position="95"/>
    </location>
</feature>
<feature type="transmembrane region" description="Helical" evidence="7">
    <location>
        <begin position="33"/>
        <end position="56"/>
    </location>
</feature>
<evidence type="ECO:0000256" key="3">
    <source>
        <dbReference type="ARBA" id="ARBA00022989"/>
    </source>
</evidence>
<protein>
    <recommendedName>
        <fullName evidence="10">Phospholipid/glycerol acyltransferase domain-containing protein</fullName>
    </recommendedName>
</protein>
<dbReference type="PANTHER" id="PTHR23063">
    <property type="entry name" value="PHOSPHOLIPID ACYLTRANSFERASE"/>
    <property type="match status" value="1"/>
</dbReference>
<evidence type="ECO:0000256" key="5">
    <source>
        <dbReference type="ARBA" id="ARBA00023136"/>
    </source>
</evidence>
<evidence type="ECO:0000256" key="6">
    <source>
        <dbReference type="ARBA" id="ARBA00023315"/>
    </source>
</evidence>
<dbReference type="AlphaFoldDB" id="A0A9P6T659"/>
<gene>
    <name evidence="8" type="ORF">CROQUDRAFT_53187</name>
</gene>
<comment type="caution">
    <text evidence="8">The sequence shown here is derived from an EMBL/GenBank/DDBJ whole genome shotgun (WGS) entry which is preliminary data.</text>
</comment>
<dbReference type="OrthoDB" id="272512at2759"/>
<keyword evidence="2 7" id="KW-0812">Transmembrane</keyword>
<keyword evidence="5 7" id="KW-0472">Membrane</keyword>
<evidence type="ECO:0000256" key="1">
    <source>
        <dbReference type="ARBA" id="ARBA00022679"/>
    </source>
</evidence>
<dbReference type="EMBL" id="MU167441">
    <property type="protein sequence ID" value="KAG0140481.1"/>
    <property type="molecule type" value="Genomic_DNA"/>
</dbReference>
<dbReference type="PANTHER" id="PTHR23063:SF60">
    <property type="entry name" value="LYSOPHOSPHATIDIC ACID:OLEOYL-COA ACYLTRANSFERASE 1"/>
    <property type="match status" value="1"/>
</dbReference>
<dbReference type="GO" id="GO:0006629">
    <property type="term" value="P:lipid metabolic process"/>
    <property type="evidence" value="ECO:0007669"/>
    <property type="project" value="UniProtKB-KW"/>
</dbReference>
<keyword evidence="3 7" id="KW-1133">Transmembrane helix</keyword>
<evidence type="ECO:0008006" key="10">
    <source>
        <dbReference type="Google" id="ProtNLM"/>
    </source>
</evidence>
<dbReference type="GO" id="GO:0016746">
    <property type="term" value="F:acyltransferase activity"/>
    <property type="evidence" value="ECO:0007669"/>
    <property type="project" value="UniProtKB-KW"/>
</dbReference>
<evidence type="ECO:0000256" key="2">
    <source>
        <dbReference type="ARBA" id="ARBA00022692"/>
    </source>
</evidence>
<evidence type="ECO:0000313" key="8">
    <source>
        <dbReference type="EMBL" id="KAG0140481.1"/>
    </source>
</evidence>
<organism evidence="8 9">
    <name type="scientific">Cronartium quercuum f. sp. fusiforme G11</name>
    <dbReference type="NCBI Taxonomy" id="708437"/>
    <lineage>
        <taxon>Eukaryota</taxon>
        <taxon>Fungi</taxon>
        <taxon>Dikarya</taxon>
        <taxon>Basidiomycota</taxon>
        <taxon>Pucciniomycotina</taxon>
        <taxon>Pucciniomycetes</taxon>
        <taxon>Pucciniales</taxon>
        <taxon>Coleosporiaceae</taxon>
        <taxon>Cronartium</taxon>
    </lineage>
</organism>
<evidence type="ECO:0000256" key="4">
    <source>
        <dbReference type="ARBA" id="ARBA00023098"/>
    </source>
</evidence>
<evidence type="ECO:0000313" key="9">
    <source>
        <dbReference type="Proteomes" id="UP000886653"/>
    </source>
</evidence>
<dbReference type="Proteomes" id="UP000886653">
    <property type="component" value="Unassembled WGS sequence"/>
</dbReference>